<dbReference type="AlphaFoldDB" id="A0A553HV82"/>
<comment type="caution">
    <text evidence="2">The sequence shown here is derived from an EMBL/GenBank/DDBJ whole genome shotgun (WGS) entry which is preliminary data.</text>
</comment>
<organism evidence="2 3">
    <name type="scientific">Xylaria flabelliformis</name>
    <dbReference type="NCBI Taxonomy" id="2512241"/>
    <lineage>
        <taxon>Eukaryota</taxon>
        <taxon>Fungi</taxon>
        <taxon>Dikarya</taxon>
        <taxon>Ascomycota</taxon>
        <taxon>Pezizomycotina</taxon>
        <taxon>Sordariomycetes</taxon>
        <taxon>Xylariomycetidae</taxon>
        <taxon>Xylariales</taxon>
        <taxon>Xylariaceae</taxon>
        <taxon>Xylaria</taxon>
    </lineage>
</organism>
<dbReference type="OrthoDB" id="4698934at2759"/>
<protein>
    <submittedName>
        <fullName evidence="2">Uncharacterized protein</fullName>
    </submittedName>
</protein>
<proteinExistence type="predicted"/>
<name>A0A553HV82_9PEZI</name>
<reference evidence="3" key="1">
    <citation type="submission" date="2019-06" db="EMBL/GenBank/DDBJ databases">
        <title>Draft genome sequence of the griseofulvin-producing fungus Xylaria cubensis strain G536.</title>
        <authorList>
            <person name="Mead M.E."/>
            <person name="Raja H.A."/>
            <person name="Steenwyk J.L."/>
            <person name="Knowles S.L."/>
            <person name="Oberlies N.H."/>
            <person name="Rokas A."/>
        </authorList>
    </citation>
    <scope>NUCLEOTIDE SEQUENCE [LARGE SCALE GENOMIC DNA]</scope>
    <source>
        <strain evidence="3">G536</strain>
    </source>
</reference>
<gene>
    <name evidence="2" type="ORF">FHL15_007187</name>
</gene>
<accession>A0A553HV82</accession>
<evidence type="ECO:0000313" key="3">
    <source>
        <dbReference type="Proteomes" id="UP000319160"/>
    </source>
</evidence>
<keyword evidence="1" id="KW-0732">Signal</keyword>
<evidence type="ECO:0000313" key="2">
    <source>
        <dbReference type="EMBL" id="TRX91868.1"/>
    </source>
</evidence>
<keyword evidence="3" id="KW-1185">Reference proteome</keyword>
<dbReference type="EMBL" id="VFLP01000041">
    <property type="protein sequence ID" value="TRX91868.1"/>
    <property type="molecule type" value="Genomic_DNA"/>
</dbReference>
<evidence type="ECO:0000256" key="1">
    <source>
        <dbReference type="SAM" id="SignalP"/>
    </source>
</evidence>
<sequence length="70" mass="7739">MRFEIFQVALVAFVGLATAAPVGSSEDAVVKRLLPTNPYPLADRRPVGPFPKRALPDPPYKELYRSIAKE</sequence>
<feature type="chain" id="PRO_5021800022" evidence="1">
    <location>
        <begin position="20"/>
        <end position="70"/>
    </location>
</feature>
<dbReference type="Proteomes" id="UP000319160">
    <property type="component" value="Unassembled WGS sequence"/>
</dbReference>
<feature type="signal peptide" evidence="1">
    <location>
        <begin position="1"/>
        <end position="19"/>
    </location>
</feature>